<dbReference type="InterPro" id="IPR004360">
    <property type="entry name" value="Glyas_Fos-R_dOase_dom"/>
</dbReference>
<gene>
    <name evidence="2" type="ORF">CWM47_23700</name>
</gene>
<name>A0A2K8Z3X7_9BACT</name>
<evidence type="ECO:0000313" key="3">
    <source>
        <dbReference type="Proteomes" id="UP000232883"/>
    </source>
</evidence>
<reference evidence="2 3" key="1">
    <citation type="submission" date="2017-11" db="EMBL/GenBank/DDBJ databases">
        <title>Taxonomic description and genome sequences of Spirosoma HA7 sp. nov., isolated from pollen microhabitat of Corylus avellana.</title>
        <authorList>
            <person name="Ambika Manirajan B."/>
            <person name="Suarez C."/>
            <person name="Ratering S."/>
            <person name="Geissler-Plaum R."/>
            <person name="Cardinale M."/>
            <person name="Sylvia S."/>
        </authorList>
    </citation>
    <scope>NUCLEOTIDE SEQUENCE [LARGE SCALE GENOMIC DNA]</scope>
    <source>
        <strain evidence="2 3">HA7</strain>
    </source>
</reference>
<keyword evidence="3" id="KW-1185">Reference proteome</keyword>
<dbReference type="InterPro" id="IPR029068">
    <property type="entry name" value="Glyas_Bleomycin-R_OHBP_Dase"/>
</dbReference>
<organism evidence="2 3">
    <name type="scientific">Spirosoma pollinicola</name>
    <dbReference type="NCBI Taxonomy" id="2057025"/>
    <lineage>
        <taxon>Bacteria</taxon>
        <taxon>Pseudomonadati</taxon>
        <taxon>Bacteroidota</taxon>
        <taxon>Cytophagia</taxon>
        <taxon>Cytophagales</taxon>
        <taxon>Cytophagaceae</taxon>
        <taxon>Spirosoma</taxon>
    </lineage>
</organism>
<dbReference type="Gene3D" id="3.10.180.10">
    <property type="entry name" value="2,3-Dihydroxybiphenyl 1,2-Dioxygenase, domain 1"/>
    <property type="match status" value="1"/>
</dbReference>
<dbReference type="InterPro" id="IPR037523">
    <property type="entry name" value="VOC_core"/>
</dbReference>
<feature type="domain" description="VOC" evidence="1">
    <location>
        <begin position="5"/>
        <end position="127"/>
    </location>
</feature>
<evidence type="ECO:0000259" key="1">
    <source>
        <dbReference type="PROSITE" id="PS51819"/>
    </source>
</evidence>
<dbReference type="Pfam" id="PF00903">
    <property type="entry name" value="Glyoxalase"/>
    <property type="match status" value="1"/>
</dbReference>
<dbReference type="SUPFAM" id="SSF54593">
    <property type="entry name" value="Glyoxalase/Bleomycin resistance protein/Dihydroxybiphenyl dioxygenase"/>
    <property type="match status" value="1"/>
</dbReference>
<protein>
    <submittedName>
        <fullName evidence="2">Glyoxalase</fullName>
    </submittedName>
</protein>
<accession>A0A2K8Z3X7</accession>
<dbReference type="RefSeq" id="WP_100990651.1">
    <property type="nucleotide sequence ID" value="NZ_CP025096.1"/>
</dbReference>
<dbReference type="EMBL" id="CP025096">
    <property type="protein sequence ID" value="AUD04586.1"/>
    <property type="molecule type" value="Genomic_DNA"/>
</dbReference>
<sequence>MFKDTKVFSGFAVDDIQKAKAFYQNILGLEVTEEKMGPATLLTLHISGGSTILIYPKPDHTPASFTILNFPVDDVEKTVDALTELGVRFEHYEGEIKTDEKGIVRGRGPAVAWFTDPAGNILSVIEARPMAS</sequence>
<dbReference type="Proteomes" id="UP000232883">
    <property type="component" value="Chromosome"/>
</dbReference>
<dbReference type="KEGG" id="spir:CWM47_23700"/>
<dbReference type="OrthoDB" id="9804907at2"/>
<dbReference type="PROSITE" id="PS51819">
    <property type="entry name" value="VOC"/>
    <property type="match status" value="1"/>
</dbReference>
<evidence type="ECO:0000313" key="2">
    <source>
        <dbReference type="EMBL" id="AUD04586.1"/>
    </source>
</evidence>
<dbReference type="AlphaFoldDB" id="A0A2K8Z3X7"/>
<proteinExistence type="predicted"/>